<dbReference type="GO" id="GO:0019243">
    <property type="term" value="P:methylglyoxal catabolic process to D-lactate via S-lactoyl-glutathione"/>
    <property type="evidence" value="ECO:0007669"/>
    <property type="project" value="UniProtKB-UniRule"/>
</dbReference>
<evidence type="ECO:0000259" key="8">
    <source>
        <dbReference type="SMART" id="SM00849"/>
    </source>
</evidence>
<feature type="binding site" evidence="7">
    <location>
        <position position="127"/>
    </location>
    <ligand>
        <name>Zn(2+)</name>
        <dbReference type="ChEBI" id="CHEBI:29105"/>
        <label>1</label>
    </ligand>
</feature>
<evidence type="ECO:0000256" key="6">
    <source>
        <dbReference type="ARBA" id="ARBA00022833"/>
    </source>
</evidence>
<dbReference type="NCBIfam" id="TIGR03413">
    <property type="entry name" value="GSH_gloB"/>
    <property type="match status" value="1"/>
</dbReference>
<comment type="cofactor">
    <cofactor evidence="7">
        <name>Zn(2+)</name>
        <dbReference type="ChEBI" id="CHEBI:29105"/>
    </cofactor>
    <text evidence="7">Binds 2 Zn(2+) ions per subunit.</text>
</comment>
<feature type="binding site" evidence="7">
    <location>
        <position position="127"/>
    </location>
    <ligand>
        <name>Zn(2+)</name>
        <dbReference type="ChEBI" id="CHEBI:29105"/>
        <label>2</label>
    </ligand>
</feature>
<feature type="binding site" evidence="7">
    <location>
        <position position="57"/>
    </location>
    <ligand>
        <name>Zn(2+)</name>
        <dbReference type="ChEBI" id="CHEBI:29105"/>
        <label>2</label>
    </ligand>
</feature>
<dbReference type="EMBL" id="CP097753">
    <property type="protein sequence ID" value="URJ27969.1"/>
    <property type="molecule type" value="Genomic_DNA"/>
</dbReference>
<dbReference type="InterPro" id="IPR035680">
    <property type="entry name" value="Clx_II_MBL"/>
</dbReference>
<feature type="binding site" evidence="7">
    <location>
        <position position="58"/>
    </location>
    <ligand>
        <name>Zn(2+)</name>
        <dbReference type="ChEBI" id="CHEBI:29105"/>
        <label>2</label>
    </ligand>
</feature>
<dbReference type="InterPro" id="IPR050110">
    <property type="entry name" value="Glyoxalase_II_hydrolase"/>
</dbReference>
<keyword evidence="6 7" id="KW-0862">Zinc</keyword>
<feature type="binding site" evidence="7">
    <location>
        <position position="110"/>
    </location>
    <ligand>
        <name>Zn(2+)</name>
        <dbReference type="ChEBI" id="CHEBI:29105"/>
        <label>1</label>
    </ligand>
</feature>
<dbReference type="GO" id="GO:0046872">
    <property type="term" value="F:metal ion binding"/>
    <property type="evidence" value="ECO:0007669"/>
    <property type="project" value="UniProtKB-KW"/>
</dbReference>
<feature type="binding site" evidence="7">
    <location>
        <position position="55"/>
    </location>
    <ligand>
        <name>Zn(2+)</name>
        <dbReference type="ChEBI" id="CHEBI:29105"/>
        <label>1</label>
    </ligand>
</feature>
<dbReference type="EC" id="3.1.2.6" evidence="7"/>
<evidence type="ECO:0000256" key="3">
    <source>
        <dbReference type="ARBA" id="ARBA00006759"/>
    </source>
</evidence>
<name>A0A9Q8TVN4_9ENTR</name>
<feature type="binding site" evidence="7">
    <location>
        <position position="165"/>
    </location>
    <ligand>
        <name>Zn(2+)</name>
        <dbReference type="ChEBI" id="CHEBI:29105"/>
        <label>2</label>
    </ligand>
</feature>
<evidence type="ECO:0000256" key="4">
    <source>
        <dbReference type="ARBA" id="ARBA00022723"/>
    </source>
</evidence>
<accession>A0A9Q8TVN4</accession>
<reference evidence="9" key="1">
    <citation type="submission" date="2022-05" db="EMBL/GenBank/DDBJ databases">
        <title>Impact of host demography and evolutionary history on endosymbiont molecular evolution: a test in carpenter ants (Genus Camponotus) and their Blochmannia endosymbionts.</title>
        <authorList>
            <person name="Manthey J.D."/>
            <person name="Giron J.C."/>
            <person name="Hruska J.P."/>
        </authorList>
    </citation>
    <scope>NUCLEOTIDE SEQUENCE</scope>
    <source>
        <strain evidence="9">C-039</strain>
    </source>
</reference>
<comment type="subunit">
    <text evidence="7">Monomer.</text>
</comment>
<evidence type="ECO:0000313" key="10">
    <source>
        <dbReference type="Proteomes" id="UP001056209"/>
    </source>
</evidence>
<dbReference type="GO" id="GO:0004416">
    <property type="term" value="F:hydroxyacylglutathione hydrolase activity"/>
    <property type="evidence" value="ECO:0007669"/>
    <property type="project" value="UniProtKB-UniRule"/>
</dbReference>
<keyword evidence="4 7" id="KW-0479">Metal-binding</keyword>
<gene>
    <name evidence="7 9" type="primary">gloB</name>
    <name evidence="9" type="ORF">M9393_02110</name>
</gene>
<proteinExistence type="inferred from homology"/>
<dbReference type="InterPro" id="IPR036866">
    <property type="entry name" value="RibonucZ/Hydroxyglut_hydro"/>
</dbReference>
<organism evidence="9 10">
    <name type="scientific">Candidatus Blochmannia vicinus</name>
    <name type="common">nom. nud.</name>
    <dbReference type="NCBI Taxonomy" id="251540"/>
    <lineage>
        <taxon>Bacteria</taxon>
        <taxon>Pseudomonadati</taxon>
        <taxon>Pseudomonadota</taxon>
        <taxon>Gammaproteobacteria</taxon>
        <taxon>Enterobacterales</taxon>
        <taxon>Enterobacteriaceae</taxon>
        <taxon>ant endosymbionts</taxon>
        <taxon>Candidatus Blochmanniella</taxon>
    </lineage>
</organism>
<dbReference type="RefSeq" id="WP_250248361.1">
    <property type="nucleotide sequence ID" value="NZ_CP097753.1"/>
</dbReference>
<dbReference type="InterPro" id="IPR032282">
    <property type="entry name" value="HAGH_C"/>
</dbReference>
<evidence type="ECO:0000256" key="7">
    <source>
        <dbReference type="HAMAP-Rule" id="MF_01374"/>
    </source>
</evidence>
<dbReference type="Pfam" id="PF00753">
    <property type="entry name" value="Lactamase_B"/>
    <property type="match status" value="1"/>
</dbReference>
<sequence length="251" mass="29166">MNIIRVSALNTNYIWILYNYRNECIVIDPGEAIEVLKILKRFQLVLRAILLTHNHPDHVNGVSILMQYFPKIIIYGPAETKNNSTHFLVSEGDDFVLLQKKFRVFHFPGHTLGHIGFYCAPWLFCGDTVFSAGCGTFCVGLAQKMYESFIKIRLFPSNTLIFSGHEYTLPNVNFAISILPHDQFIINYRNRVIKLREKNKSTVPTTVNLELKVNPFFRCNNVDVKRALNLSSDIKEKWQVFYELRKKKDLF</sequence>
<evidence type="ECO:0000256" key="5">
    <source>
        <dbReference type="ARBA" id="ARBA00022801"/>
    </source>
</evidence>
<dbReference type="PANTHER" id="PTHR43705:SF1">
    <property type="entry name" value="HYDROXYACYLGLUTATHIONE HYDROLASE GLOB"/>
    <property type="match status" value="1"/>
</dbReference>
<dbReference type="Gene3D" id="3.60.15.10">
    <property type="entry name" value="Ribonuclease Z/Hydroxyacylglutathione hydrolase-like"/>
    <property type="match status" value="1"/>
</dbReference>
<dbReference type="SUPFAM" id="SSF56281">
    <property type="entry name" value="Metallo-hydrolase/oxidoreductase"/>
    <property type="match status" value="1"/>
</dbReference>
<comment type="similarity">
    <text evidence="3 7">Belongs to the metallo-beta-lactamase superfamily. Glyoxalase II family.</text>
</comment>
<comment type="catalytic activity">
    <reaction evidence="1 7">
        <text>an S-(2-hydroxyacyl)glutathione + H2O = a 2-hydroxy carboxylate + glutathione + H(+)</text>
        <dbReference type="Rhea" id="RHEA:21864"/>
        <dbReference type="ChEBI" id="CHEBI:15377"/>
        <dbReference type="ChEBI" id="CHEBI:15378"/>
        <dbReference type="ChEBI" id="CHEBI:57925"/>
        <dbReference type="ChEBI" id="CHEBI:58896"/>
        <dbReference type="ChEBI" id="CHEBI:71261"/>
        <dbReference type="EC" id="3.1.2.6"/>
    </reaction>
</comment>
<dbReference type="InterPro" id="IPR017782">
    <property type="entry name" value="Hydroxyacylglutathione_Hdrlase"/>
</dbReference>
<dbReference type="AlphaFoldDB" id="A0A9Q8TVN4"/>
<dbReference type="SMART" id="SM00849">
    <property type="entry name" value="Lactamase_B"/>
    <property type="match status" value="1"/>
</dbReference>
<dbReference type="InterPro" id="IPR001279">
    <property type="entry name" value="Metallo-B-lactamas"/>
</dbReference>
<dbReference type="Pfam" id="PF16123">
    <property type="entry name" value="HAGH_C"/>
    <property type="match status" value="1"/>
</dbReference>
<dbReference type="PANTHER" id="PTHR43705">
    <property type="entry name" value="HYDROXYACYLGLUTATHIONE HYDROLASE"/>
    <property type="match status" value="1"/>
</dbReference>
<evidence type="ECO:0000313" key="9">
    <source>
        <dbReference type="EMBL" id="URJ27969.1"/>
    </source>
</evidence>
<dbReference type="Proteomes" id="UP001056209">
    <property type="component" value="Chromosome"/>
</dbReference>
<comment type="function">
    <text evidence="7">Thiolesterase that catalyzes the hydrolysis of S-D-lactoyl-glutathione to form glutathione and D-lactic acid.</text>
</comment>
<evidence type="ECO:0000256" key="1">
    <source>
        <dbReference type="ARBA" id="ARBA00001623"/>
    </source>
</evidence>
<evidence type="ECO:0000256" key="2">
    <source>
        <dbReference type="ARBA" id="ARBA00004963"/>
    </source>
</evidence>
<dbReference type="CDD" id="cd07723">
    <property type="entry name" value="hydroxyacylglutathione_hydrolase_MBL-fold"/>
    <property type="match status" value="1"/>
</dbReference>
<comment type="pathway">
    <text evidence="2 7">Secondary metabolite metabolism; methylglyoxal degradation; (R)-lactate from methylglyoxal: step 2/2.</text>
</comment>
<feature type="domain" description="Metallo-beta-lactamase" evidence="8">
    <location>
        <begin position="11"/>
        <end position="165"/>
    </location>
</feature>
<keyword evidence="5 7" id="KW-0378">Hydrolase</keyword>
<protein>
    <recommendedName>
        <fullName evidence="7">Hydroxyacylglutathione hydrolase</fullName>
        <ecNumber evidence="7">3.1.2.6</ecNumber>
    </recommendedName>
    <alternativeName>
        <fullName evidence="7">Glyoxalase II</fullName>
        <shortName evidence="7">Glx II</shortName>
    </alternativeName>
</protein>
<dbReference type="HAMAP" id="MF_01374">
    <property type="entry name" value="Glyoxalase_2"/>
    <property type="match status" value="1"/>
</dbReference>
<feature type="binding site" evidence="7">
    <location>
        <position position="53"/>
    </location>
    <ligand>
        <name>Zn(2+)</name>
        <dbReference type="ChEBI" id="CHEBI:29105"/>
        <label>1</label>
    </ligand>
</feature>